<comment type="caution">
    <text evidence="1">The sequence shown here is derived from an EMBL/GenBank/DDBJ whole genome shotgun (WGS) entry which is preliminary data.</text>
</comment>
<keyword evidence="2" id="KW-1185">Reference proteome</keyword>
<sequence>MGTFMIFKFGGSQKEQENSLSAYYKDQVYKNNNDLSAPKFSVQCKSTLELSHTESQLMW</sequence>
<name>A0AAV9AB70_ACOGR</name>
<evidence type="ECO:0000313" key="2">
    <source>
        <dbReference type="Proteomes" id="UP001179952"/>
    </source>
</evidence>
<evidence type="ECO:0000313" key="1">
    <source>
        <dbReference type="EMBL" id="KAK1261386.1"/>
    </source>
</evidence>
<organism evidence="1 2">
    <name type="scientific">Acorus gramineus</name>
    <name type="common">Dwarf sweet flag</name>
    <dbReference type="NCBI Taxonomy" id="55184"/>
    <lineage>
        <taxon>Eukaryota</taxon>
        <taxon>Viridiplantae</taxon>
        <taxon>Streptophyta</taxon>
        <taxon>Embryophyta</taxon>
        <taxon>Tracheophyta</taxon>
        <taxon>Spermatophyta</taxon>
        <taxon>Magnoliopsida</taxon>
        <taxon>Liliopsida</taxon>
        <taxon>Acoraceae</taxon>
        <taxon>Acorus</taxon>
    </lineage>
</organism>
<dbReference type="AlphaFoldDB" id="A0AAV9AB70"/>
<reference evidence="1" key="1">
    <citation type="journal article" date="2023" name="Nat. Commun.">
        <title>Diploid and tetraploid genomes of Acorus and the evolution of monocots.</title>
        <authorList>
            <person name="Ma L."/>
            <person name="Liu K.W."/>
            <person name="Li Z."/>
            <person name="Hsiao Y.Y."/>
            <person name="Qi Y."/>
            <person name="Fu T."/>
            <person name="Tang G.D."/>
            <person name="Zhang D."/>
            <person name="Sun W.H."/>
            <person name="Liu D.K."/>
            <person name="Li Y."/>
            <person name="Chen G.Z."/>
            <person name="Liu X.D."/>
            <person name="Liao X.Y."/>
            <person name="Jiang Y.T."/>
            <person name="Yu X."/>
            <person name="Hao Y."/>
            <person name="Huang J."/>
            <person name="Zhao X.W."/>
            <person name="Ke S."/>
            <person name="Chen Y.Y."/>
            <person name="Wu W.L."/>
            <person name="Hsu J.L."/>
            <person name="Lin Y.F."/>
            <person name="Huang M.D."/>
            <person name="Li C.Y."/>
            <person name="Huang L."/>
            <person name="Wang Z.W."/>
            <person name="Zhao X."/>
            <person name="Zhong W.Y."/>
            <person name="Peng D.H."/>
            <person name="Ahmad S."/>
            <person name="Lan S."/>
            <person name="Zhang J.S."/>
            <person name="Tsai W.C."/>
            <person name="Van de Peer Y."/>
            <person name="Liu Z.J."/>
        </authorList>
    </citation>
    <scope>NUCLEOTIDE SEQUENCE</scope>
    <source>
        <strain evidence="1">SCP</strain>
    </source>
</reference>
<dbReference type="Proteomes" id="UP001179952">
    <property type="component" value="Unassembled WGS sequence"/>
</dbReference>
<reference evidence="1" key="2">
    <citation type="submission" date="2023-06" db="EMBL/GenBank/DDBJ databases">
        <authorList>
            <person name="Ma L."/>
            <person name="Liu K.-W."/>
            <person name="Li Z."/>
            <person name="Hsiao Y.-Y."/>
            <person name="Qi Y."/>
            <person name="Fu T."/>
            <person name="Tang G."/>
            <person name="Zhang D."/>
            <person name="Sun W.-H."/>
            <person name="Liu D.-K."/>
            <person name="Li Y."/>
            <person name="Chen G.-Z."/>
            <person name="Liu X.-D."/>
            <person name="Liao X.-Y."/>
            <person name="Jiang Y.-T."/>
            <person name="Yu X."/>
            <person name="Hao Y."/>
            <person name="Huang J."/>
            <person name="Zhao X.-W."/>
            <person name="Ke S."/>
            <person name="Chen Y.-Y."/>
            <person name="Wu W.-L."/>
            <person name="Hsu J.-L."/>
            <person name="Lin Y.-F."/>
            <person name="Huang M.-D."/>
            <person name="Li C.-Y."/>
            <person name="Huang L."/>
            <person name="Wang Z.-W."/>
            <person name="Zhao X."/>
            <person name="Zhong W.-Y."/>
            <person name="Peng D.-H."/>
            <person name="Ahmad S."/>
            <person name="Lan S."/>
            <person name="Zhang J.-S."/>
            <person name="Tsai W.-C."/>
            <person name="Van De Peer Y."/>
            <person name="Liu Z.-J."/>
        </authorList>
    </citation>
    <scope>NUCLEOTIDE SEQUENCE</scope>
    <source>
        <strain evidence="1">SCP</strain>
        <tissue evidence="1">Leaves</tissue>
    </source>
</reference>
<proteinExistence type="predicted"/>
<protein>
    <submittedName>
        <fullName evidence="1">Uncharacterized protein</fullName>
    </submittedName>
</protein>
<gene>
    <name evidence="1" type="ORF">QJS04_geneDACA001122</name>
</gene>
<accession>A0AAV9AB70</accession>
<dbReference type="EMBL" id="JAUJYN010000010">
    <property type="protein sequence ID" value="KAK1261386.1"/>
    <property type="molecule type" value="Genomic_DNA"/>
</dbReference>